<protein>
    <submittedName>
        <fullName evidence="2">Uncharacterized protein</fullName>
    </submittedName>
</protein>
<feature type="signal peptide" evidence="1">
    <location>
        <begin position="1"/>
        <end position="21"/>
    </location>
</feature>
<dbReference type="PROSITE" id="PS51257">
    <property type="entry name" value="PROKAR_LIPOPROTEIN"/>
    <property type="match status" value="1"/>
</dbReference>
<dbReference type="EMBL" id="KN822969">
    <property type="protein sequence ID" value="KIO30731.1"/>
    <property type="molecule type" value="Genomic_DNA"/>
</dbReference>
<gene>
    <name evidence="2" type="ORF">M407DRAFT_20259</name>
</gene>
<accession>A0A0C3QQF1</accession>
<dbReference type="AlphaFoldDB" id="A0A0C3QQF1"/>
<name>A0A0C3QQF1_9AGAM</name>
<keyword evidence="3" id="KW-1185">Reference proteome</keyword>
<sequence>MKHFAITVATLLFTYSEQANSAPVLASLSGIACPLWLPAPFPNPFAAENPALAGYYLTASNEQAVLVKSQTLQAFIYSENGPVGLWGSAPRPNSCPGYGDLNVVPYTSGPYQYAPLKWGPTASTTWNATIGGHLTSLGSLSSNVFLACKSDAADTYSLFIKGLDDLPGSLTDGVGNTFAATSCIRTKISVAAPNA</sequence>
<dbReference type="Proteomes" id="UP000054248">
    <property type="component" value="Unassembled WGS sequence"/>
</dbReference>
<reference evidence="3" key="2">
    <citation type="submission" date="2015-01" db="EMBL/GenBank/DDBJ databases">
        <title>Evolutionary Origins and Diversification of the Mycorrhizal Mutualists.</title>
        <authorList>
            <consortium name="DOE Joint Genome Institute"/>
            <consortium name="Mycorrhizal Genomics Consortium"/>
            <person name="Kohler A."/>
            <person name="Kuo A."/>
            <person name="Nagy L.G."/>
            <person name="Floudas D."/>
            <person name="Copeland A."/>
            <person name="Barry K.W."/>
            <person name="Cichocki N."/>
            <person name="Veneault-Fourrey C."/>
            <person name="LaButti K."/>
            <person name="Lindquist E.A."/>
            <person name="Lipzen A."/>
            <person name="Lundell T."/>
            <person name="Morin E."/>
            <person name="Murat C."/>
            <person name="Riley R."/>
            <person name="Ohm R."/>
            <person name="Sun H."/>
            <person name="Tunlid A."/>
            <person name="Henrissat B."/>
            <person name="Grigoriev I.V."/>
            <person name="Hibbett D.S."/>
            <person name="Martin F."/>
        </authorList>
    </citation>
    <scope>NUCLEOTIDE SEQUENCE [LARGE SCALE GENOMIC DNA]</scope>
    <source>
        <strain evidence="3">MUT 4182</strain>
    </source>
</reference>
<evidence type="ECO:0000313" key="2">
    <source>
        <dbReference type="EMBL" id="KIO30731.1"/>
    </source>
</evidence>
<evidence type="ECO:0000313" key="3">
    <source>
        <dbReference type="Proteomes" id="UP000054248"/>
    </source>
</evidence>
<feature type="chain" id="PRO_5002180797" evidence="1">
    <location>
        <begin position="22"/>
        <end position="195"/>
    </location>
</feature>
<dbReference type="HOGENOM" id="CLU_1385088_0_0_1"/>
<organism evidence="2 3">
    <name type="scientific">Tulasnella calospora MUT 4182</name>
    <dbReference type="NCBI Taxonomy" id="1051891"/>
    <lineage>
        <taxon>Eukaryota</taxon>
        <taxon>Fungi</taxon>
        <taxon>Dikarya</taxon>
        <taxon>Basidiomycota</taxon>
        <taxon>Agaricomycotina</taxon>
        <taxon>Agaricomycetes</taxon>
        <taxon>Cantharellales</taxon>
        <taxon>Tulasnellaceae</taxon>
        <taxon>Tulasnella</taxon>
    </lineage>
</organism>
<evidence type="ECO:0000256" key="1">
    <source>
        <dbReference type="SAM" id="SignalP"/>
    </source>
</evidence>
<reference evidence="2 3" key="1">
    <citation type="submission" date="2014-04" db="EMBL/GenBank/DDBJ databases">
        <authorList>
            <consortium name="DOE Joint Genome Institute"/>
            <person name="Kuo A."/>
            <person name="Girlanda M."/>
            <person name="Perotto S."/>
            <person name="Kohler A."/>
            <person name="Nagy L.G."/>
            <person name="Floudas D."/>
            <person name="Copeland A."/>
            <person name="Barry K.W."/>
            <person name="Cichocki N."/>
            <person name="Veneault-Fourrey C."/>
            <person name="LaButti K."/>
            <person name="Lindquist E.A."/>
            <person name="Lipzen A."/>
            <person name="Lundell T."/>
            <person name="Morin E."/>
            <person name="Murat C."/>
            <person name="Sun H."/>
            <person name="Tunlid A."/>
            <person name="Henrissat B."/>
            <person name="Grigoriev I.V."/>
            <person name="Hibbett D.S."/>
            <person name="Martin F."/>
            <person name="Nordberg H.P."/>
            <person name="Cantor M.N."/>
            <person name="Hua S.X."/>
        </authorList>
    </citation>
    <scope>NUCLEOTIDE SEQUENCE [LARGE SCALE GENOMIC DNA]</scope>
    <source>
        <strain evidence="2 3">MUT 4182</strain>
    </source>
</reference>
<proteinExistence type="predicted"/>
<keyword evidence="1" id="KW-0732">Signal</keyword>